<evidence type="ECO:0000313" key="2">
    <source>
        <dbReference type="Proteomes" id="UP000615455"/>
    </source>
</evidence>
<gene>
    <name evidence="1" type="ORF">GCM10008018_55620</name>
</gene>
<dbReference type="PANTHER" id="PTHR35174:SF4">
    <property type="entry name" value="BLL7163 PROTEIN"/>
    <property type="match status" value="1"/>
</dbReference>
<dbReference type="InterPro" id="IPR011008">
    <property type="entry name" value="Dimeric_a/b-barrel"/>
</dbReference>
<dbReference type="Proteomes" id="UP000615455">
    <property type="component" value="Unassembled WGS sequence"/>
</dbReference>
<dbReference type="SUPFAM" id="SSF54909">
    <property type="entry name" value="Dimeric alpha+beta barrel"/>
    <property type="match status" value="1"/>
</dbReference>
<dbReference type="RefSeq" id="WP_189018005.1">
    <property type="nucleotide sequence ID" value="NZ_BMHE01000042.1"/>
</dbReference>
<name>A0ABQ1F7V4_9BACL</name>
<dbReference type="Gene3D" id="3.30.70.1060">
    <property type="entry name" value="Dimeric alpha+beta barrel"/>
    <property type="match status" value="1"/>
</dbReference>
<reference evidence="2" key="1">
    <citation type="journal article" date="2019" name="Int. J. Syst. Evol. Microbiol.">
        <title>The Global Catalogue of Microorganisms (GCM) 10K type strain sequencing project: providing services to taxonomists for standard genome sequencing and annotation.</title>
        <authorList>
            <consortium name="The Broad Institute Genomics Platform"/>
            <consortium name="The Broad Institute Genome Sequencing Center for Infectious Disease"/>
            <person name="Wu L."/>
            <person name="Ma J."/>
        </authorList>
    </citation>
    <scope>NUCLEOTIDE SEQUENCE [LARGE SCALE GENOMIC DNA]</scope>
    <source>
        <strain evidence="2">CGMCC 1.15043</strain>
    </source>
</reference>
<organism evidence="1 2">
    <name type="scientific">Paenibacillus marchantiophytorum</name>
    <dbReference type="NCBI Taxonomy" id="1619310"/>
    <lineage>
        <taxon>Bacteria</taxon>
        <taxon>Bacillati</taxon>
        <taxon>Bacillota</taxon>
        <taxon>Bacilli</taxon>
        <taxon>Bacillales</taxon>
        <taxon>Paenibacillaceae</taxon>
        <taxon>Paenibacillus</taxon>
    </lineage>
</organism>
<keyword evidence="2" id="KW-1185">Reference proteome</keyword>
<protein>
    <submittedName>
        <fullName evidence="1">Dehydrogenase</fullName>
    </submittedName>
</protein>
<sequence>MRFMLIVKATGYSEAGLQPSGEHREAATDFKKSLVQAGAFLDEDELLPSSTSVRIVYPAHDCEPNLESGPFPLQQDLMAAYTLIDVASEEEALNWALRMPVPPGRGPYKIELRKLQEHTDSLRKPNLHALEAALKDQLDMLRKC</sequence>
<accession>A0ABQ1F7V4</accession>
<dbReference type="EMBL" id="BMHE01000042">
    <property type="protein sequence ID" value="GGA02377.1"/>
    <property type="molecule type" value="Genomic_DNA"/>
</dbReference>
<comment type="caution">
    <text evidence="1">The sequence shown here is derived from an EMBL/GenBank/DDBJ whole genome shotgun (WGS) entry which is preliminary data.</text>
</comment>
<proteinExistence type="predicted"/>
<evidence type="ECO:0000313" key="1">
    <source>
        <dbReference type="EMBL" id="GGA02377.1"/>
    </source>
</evidence>
<dbReference type="PANTHER" id="PTHR35174">
    <property type="entry name" value="BLL7171 PROTEIN-RELATED"/>
    <property type="match status" value="1"/>
</dbReference>